<keyword evidence="4" id="KW-0131">Cell cycle</keyword>
<dbReference type="GO" id="GO:0005634">
    <property type="term" value="C:nucleus"/>
    <property type="evidence" value="ECO:0007669"/>
    <property type="project" value="UniProtKB-SubCell"/>
</dbReference>
<dbReference type="EMBL" id="JAODUO010000437">
    <property type="protein sequence ID" value="KAK2180591.1"/>
    <property type="molecule type" value="Genomic_DNA"/>
</dbReference>
<protein>
    <recommendedName>
        <fullName evidence="7">Sororin C-terminal region domain-containing protein</fullName>
    </recommendedName>
</protein>
<evidence type="ECO:0000256" key="5">
    <source>
        <dbReference type="ARBA" id="ARBA00093465"/>
    </source>
</evidence>
<feature type="region of interest" description="Disordered" evidence="6">
    <location>
        <begin position="192"/>
        <end position="268"/>
    </location>
</feature>
<dbReference type="Pfam" id="PF25220">
    <property type="entry name" value="Sororin_C"/>
    <property type="match status" value="1"/>
</dbReference>
<organism evidence="8 9">
    <name type="scientific">Ridgeia piscesae</name>
    <name type="common">Tubeworm</name>
    <dbReference type="NCBI Taxonomy" id="27915"/>
    <lineage>
        <taxon>Eukaryota</taxon>
        <taxon>Metazoa</taxon>
        <taxon>Spiralia</taxon>
        <taxon>Lophotrochozoa</taxon>
        <taxon>Annelida</taxon>
        <taxon>Polychaeta</taxon>
        <taxon>Sedentaria</taxon>
        <taxon>Canalipalpata</taxon>
        <taxon>Sabellida</taxon>
        <taxon>Siboglinidae</taxon>
        <taxon>Ridgeia</taxon>
    </lineage>
</organism>
<keyword evidence="3" id="KW-0539">Nucleus</keyword>
<evidence type="ECO:0000259" key="7">
    <source>
        <dbReference type="Pfam" id="PF25220"/>
    </source>
</evidence>
<reference evidence="8" key="1">
    <citation type="journal article" date="2023" name="Mol. Biol. Evol.">
        <title>Third-Generation Sequencing Reveals the Adaptive Role of the Epigenome in Three Deep-Sea Polychaetes.</title>
        <authorList>
            <person name="Perez M."/>
            <person name="Aroh O."/>
            <person name="Sun Y."/>
            <person name="Lan Y."/>
            <person name="Juniper S.K."/>
            <person name="Young C.R."/>
            <person name="Angers B."/>
            <person name="Qian P.Y."/>
        </authorList>
    </citation>
    <scope>NUCLEOTIDE SEQUENCE</scope>
    <source>
        <strain evidence="8">R07B-5</strain>
    </source>
</reference>
<evidence type="ECO:0000256" key="1">
    <source>
        <dbReference type="ARBA" id="ARBA00022618"/>
    </source>
</evidence>
<evidence type="ECO:0000256" key="4">
    <source>
        <dbReference type="ARBA" id="ARBA00023306"/>
    </source>
</evidence>
<feature type="compositionally biased region" description="Basic residues" evidence="6">
    <location>
        <begin position="244"/>
        <end position="254"/>
    </location>
</feature>
<feature type="compositionally biased region" description="Polar residues" evidence="6">
    <location>
        <begin position="101"/>
        <end position="118"/>
    </location>
</feature>
<proteinExistence type="inferred from homology"/>
<dbReference type="Proteomes" id="UP001209878">
    <property type="component" value="Unassembled WGS sequence"/>
</dbReference>
<keyword evidence="9" id="KW-1185">Reference proteome</keyword>
<dbReference type="AlphaFoldDB" id="A0AAD9L054"/>
<feature type="compositionally biased region" description="Basic and acidic residues" evidence="6">
    <location>
        <begin position="228"/>
        <end position="243"/>
    </location>
</feature>
<dbReference type="InterPro" id="IPR057337">
    <property type="entry name" value="Sororin_C"/>
</dbReference>
<evidence type="ECO:0000256" key="2">
    <source>
        <dbReference type="ARBA" id="ARBA00022776"/>
    </source>
</evidence>
<keyword evidence="1" id="KW-0132">Cell division</keyword>
<evidence type="ECO:0000256" key="6">
    <source>
        <dbReference type="SAM" id="MobiDB-lite"/>
    </source>
</evidence>
<evidence type="ECO:0000313" key="8">
    <source>
        <dbReference type="EMBL" id="KAK2180591.1"/>
    </source>
</evidence>
<evidence type="ECO:0000313" key="9">
    <source>
        <dbReference type="Proteomes" id="UP001209878"/>
    </source>
</evidence>
<comment type="similarity">
    <text evidence="5">Belongs to the sororin family.</text>
</comment>
<evidence type="ECO:0000256" key="3">
    <source>
        <dbReference type="ARBA" id="ARBA00023242"/>
    </source>
</evidence>
<comment type="caution">
    <text evidence="8">The sequence shown here is derived from an EMBL/GenBank/DDBJ whole genome shotgun (WGS) entry which is preliminary data.</text>
</comment>
<feature type="domain" description="Sororin C-terminal region" evidence="7">
    <location>
        <begin position="259"/>
        <end position="281"/>
    </location>
</feature>
<dbReference type="GO" id="GO:0051301">
    <property type="term" value="P:cell division"/>
    <property type="evidence" value="ECO:0007669"/>
    <property type="project" value="UniProtKB-KW"/>
</dbReference>
<feature type="compositionally biased region" description="Basic residues" evidence="6">
    <location>
        <begin position="77"/>
        <end position="88"/>
    </location>
</feature>
<sequence>MKSASDDLYDFEQSDECLRLALSPDNKPRRHAIRLTKPQKPSTTCRSKITFPVPKKRNIASNERKTNPVPSNVDKKRGTKTNSGRKRLHSSDDNADVSHVPSKQRTSIRLACSSVTRSDTSRNDSGMVMSPSISTLRLLRSNSAICTPSLVSTSTPNTATAMQTNTGSSDDSCFGFKYLMPSVSLALSPVEATPSSRVTSLVPDDSGISVTPSYDAARPDASGSSTDKTPKEYGMFDKPIEKKQARKRTKKNKHLGPSPEELAAQMNAEFDDLDSYELSVEAN</sequence>
<gene>
    <name evidence="8" type="ORF">NP493_437g05021</name>
</gene>
<feature type="region of interest" description="Disordered" evidence="6">
    <location>
        <begin position="20"/>
        <end position="129"/>
    </location>
</feature>
<name>A0AAD9L054_RIDPI</name>
<keyword evidence="2" id="KW-0498">Mitosis</keyword>
<accession>A0AAD9L054</accession>